<protein>
    <submittedName>
        <fullName evidence="1">Lanthionine synthetase LanC family protein</fullName>
    </submittedName>
</protein>
<evidence type="ECO:0000313" key="2">
    <source>
        <dbReference type="Proteomes" id="UP001404104"/>
    </source>
</evidence>
<name>A0ABU9XSH9_9SPHN</name>
<dbReference type="Gene3D" id="1.50.10.10">
    <property type="match status" value="1"/>
</dbReference>
<evidence type="ECO:0000313" key="1">
    <source>
        <dbReference type="EMBL" id="MEN2786785.1"/>
    </source>
</evidence>
<dbReference type="SMART" id="SM01260">
    <property type="entry name" value="LANC_like"/>
    <property type="match status" value="1"/>
</dbReference>
<proteinExistence type="predicted"/>
<dbReference type="EMBL" id="JBDIMF010000003">
    <property type="protein sequence ID" value="MEN2786785.1"/>
    <property type="molecule type" value="Genomic_DNA"/>
</dbReference>
<dbReference type="PRINTS" id="PR01950">
    <property type="entry name" value="LANCSUPER"/>
</dbReference>
<comment type="caution">
    <text evidence="1">The sequence shown here is derived from an EMBL/GenBank/DDBJ whole genome shotgun (WGS) entry which is preliminary data.</text>
</comment>
<dbReference type="PANTHER" id="PTHR12736">
    <property type="entry name" value="LANC-LIKE PROTEIN"/>
    <property type="match status" value="1"/>
</dbReference>
<dbReference type="InterPro" id="IPR012341">
    <property type="entry name" value="6hp_glycosidase-like_sf"/>
</dbReference>
<dbReference type="SUPFAM" id="SSF158745">
    <property type="entry name" value="LanC-like"/>
    <property type="match status" value="1"/>
</dbReference>
<dbReference type="InterPro" id="IPR007822">
    <property type="entry name" value="LANC-like"/>
</dbReference>
<keyword evidence="2" id="KW-1185">Reference proteome</keyword>
<accession>A0ABU9XSH9</accession>
<dbReference type="PANTHER" id="PTHR12736:SF7">
    <property type="entry name" value="LANC-LIKE PROTEIN 3"/>
    <property type="match status" value="1"/>
</dbReference>
<dbReference type="PRINTS" id="PR01955">
    <property type="entry name" value="LANCFRANKIA"/>
</dbReference>
<organism evidence="1 2">
    <name type="scientific">Sphingomonas qilianensis</name>
    <dbReference type="NCBI Taxonomy" id="1736690"/>
    <lineage>
        <taxon>Bacteria</taxon>
        <taxon>Pseudomonadati</taxon>
        <taxon>Pseudomonadota</taxon>
        <taxon>Alphaproteobacteria</taxon>
        <taxon>Sphingomonadales</taxon>
        <taxon>Sphingomonadaceae</taxon>
        <taxon>Sphingomonas</taxon>
    </lineage>
</organism>
<dbReference type="Pfam" id="PF05147">
    <property type="entry name" value="LANC_like"/>
    <property type="match status" value="1"/>
</dbReference>
<dbReference type="Proteomes" id="UP001404104">
    <property type="component" value="Unassembled WGS sequence"/>
</dbReference>
<reference evidence="1 2" key="1">
    <citation type="submission" date="2024-05" db="EMBL/GenBank/DDBJ databases">
        <authorList>
            <person name="Liu Q."/>
            <person name="Xin Y.-H."/>
        </authorList>
    </citation>
    <scope>NUCLEOTIDE SEQUENCE [LARGE SCALE GENOMIC DNA]</scope>
    <source>
        <strain evidence="1 2">CGMCC 1.15349</strain>
    </source>
</reference>
<dbReference type="RefSeq" id="WP_345864605.1">
    <property type="nucleotide sequence ID" value="NZ_JBDIMF010000003.1"/>
</dbReference>
<sequence length="434" mass="44378">MPRDADPIDAALRIGHALCADALWWDGRCTFTTDDIASTPEGWRTVHQTCGGDLYAGTAGIALFLARLSAVTGERVIARTAAGAIAHALAEAEAAEMARCSALFVGRIGIAVAAAMAGAWLDRPAALDAARVLARQLASEGVGGFSGSDLMAGWAGGIAGALVLARRLEDDQLIGWASDLGDALVGAAQVSATGWHWPARDEPVGLCGLSHGAAGIAWALAELAAATGAKRFAEAAAGAVAYEQHWFDAVARNWPDLSPESRDAGGRRSCSMSWCHGAPGIALTRLRLWALTGSEAMRAQAMVALATTADCLRANLANHSGNYSLCHGLAGNAEALLQGGTLFDTAGLAEEIAASGIRRFGQAPRSWPAGVDSSGAMSPTLMLGLAGTAYFLLRVNDPGGTPSILLPDCAMPGDVVPVLVQAFAGEDAALAGCV</sequence>
<gene>
    <name evidence="1" type="ORF">ABC969_10175</name>
</gene>